<sequence length="404" mass="41934">MSFRVALVSLHTSPTAHPGAADAGGMNVFLVGLAEALAARDIEVELISRATSPGEADAASATTPQGVPVRFLPAGPLTAVAKNRLVPLAGAFGRALSALPRFDMVHSHYWLSGLAALPVAEAWGAPHVQSLHTVAAVKNEQLADGDSPESAERLDGERMLTRSSALTIAATAAERDAIERAYGAPAHRLVVVAPGVDTGLFHPGPRKAPGRPIAVMLARIQPLKAPDLAIAAIAAIPAERRPRLVIAGGTSPGHDDYAGRLRRQVEHLGLAADVTFLPPQSRAATAELLRVASVLLVPSFSETFGLVALEAAASGTPTIAFRTGGLAESVVDGVSGILLPTRDPDAWGRAIDALLHDPTRLAALSAGASAHAERHTWARAADETAAHYERLLAGNATEMKEPDL</sequence>
<keyword evidence="3 6" id="KW-0808">Transferase</keyword>
<evidence type="ECO:0000313" key="6">
    <source>
        <dbReference type="EMBL" id="MCS5735388.1"/>
    </source>
</evidence>
<dbReference type="Pfam" id="PF00534">
    <property type="entry name" value="Glycos_transf_1"/>
    <property type="match status" value="1"/>
</dbReference>
<keyword evidence="2 6" id="KW-0328">Glycosyltransferase</keyword>
<dbReference type="Pfam" id="PF13579">
    <property type="entry name" value="Glyco_trans_4_4"/>
    <property type="match status" value="1"/>
</dbReference>
<reference evidence="6" key="1">
    <citation type="submission" date="2022-08" db="EMBL/GenBank/DDBJ databases">
        <authorList>
            <person name="Deng Y."/>
            <person name="Han X.-F."/>
            <person name="Zhang Y.-Q."/>
        </authorList>
    </citation>
    <scope>NUCLEOTIDE SEQUENCE</scope>
    <source>
        <strain evidence="6">CPCC 203386</strain>
    </source>
</reference>
<dbReference type="InterPro" id="IPR001296">
    <property type="entry name" value="Glyco_trans_1"/>
</dbReference>
<dbReference type="PANTHER" id="PTHR45947">
    <property type="entry name" value="SULFOQUINOVOSYL TRANSFERASE SQD2"/>
    <property type="match status" value="1"/>
</dbReference>
<gene>
    <name evidence="6" type="ORF">N1032_16700</name>
</gene>
<dbReference type="InterPro" id="IPR028098">
    <property type="entry name" value="Glyco_trans_4-like_N"/>
</dbReference>
<evidence type="ECO:0000256" key="2">
    <source>
        <dbReference type="ARBA" id="ARBA00022676"/>
    </source>
</evidence>
<proteinExistence type="predicted"/>
<evidence type="ECO:0000259" key="5">
    <source>
        <dbReference type="Pfam" id="PF13579"/>
    </source>
</evidence>
<protein>
    <recommendedName>
        <fullName evidence="1">D-inositol 3-phosphate glycosyltransferase</fullName>
    </recommendedName>
</protein>
<dbReference type="Proteomes" id="UP001165586">
    <property type="component" value="Unassembled WGS sequence"/>
</dbReference>
<evidence type="ECO:0000256" key="1">
    <source>
        <dbReference type="ARBA" id="ARBA00021292"/>
    </source>
</evidence>
<evidence type="ECO:0000313" key="7">
    <source>
        <dbReference type="Proteomes" id="UP001165586"/>
    </source>
</evidence>
<name>A0ABT2H631_9MICO</name>
<dbReference type="GO" id="GO:0016757">
    <property type="term" value="F:glycosyltransferase activity"/>
    <property type="evidence" value="ECO:0007669"/>
    <property type="project" value="UniProtKB-KW"/>
</dbReference>
<comment type="caution">
    <text evidence="6">The sequence shown here is derived from an EMBL/GenBank/DDBJ whole genome shotgun (WGS) entry which is preliminary data.</text>
</comment>
<dbReference type="PANTHER" id="PTHR45947:SF3">
    <property type="entry name" value="SULFOQUINOVOSYL TRANSFERASE SQD2"/>
    <property type="match status" value="1"/>
</dbReference>
<dbReference type="EMBL" id="JANLCJ010000006">
    <property type="protein sequence ID" value="MCS5735388.1"/>
    <property type="molecule type" value="Genomic_DNA"/>
</dbReference>
<evidence type="ECO:0000259" key="4">
    <source>
        <dbReference type="Pfam" id="PF00534"/>
    </source>
</evidence>
<organism evidence="6 7">
    <name type="scientific">Herbiconiux daphne</name>
    <dbReference type="NCBI Taxonomy" id="2970914"/>
    <lineage>
        <taxon>Bacteria</taxon>
        <taxon>Bacillati</taxon>
        <taxon>Actinomycetota</taxon>
        <taxon>Actinomycetes</taxon>
        <taxon>Micrococcales</taxon>
        <taxon>Microbacteriaceae</taxon>
        <taxon>Herbiconiux</taxon>
    </lineage>
</organism>
<accession>A0ABT2H631</accession>
<dbReference type="RefSeq" id="WP_259540314.1">
    <property type="nucleotide sequence ID" value="NZ_JANLCJ010000006.1"/>
</dbReference>
<feature type="domain" description="Glycosyltransferase subfamily 4-like N-terminal" evidence="5">
    <location>
        <begin position="24"/>
        <end position="195"/>
    </location>
</feature>
<keyword evidence="7" id="KW-1185">Reference proteome</keyword>
<evidence type="ECO:0000256" key="3">
    <source>
        <dbReference type="ARBA" id="ARBA00022679"/>
    </source>
</evidence>
<feature type="domain" description="Glycosyl transferase family 1" evidence="4">
    <location>
        <begin position="206"/>
        <end position="366"/>
    </location>
</feature>
<dbReference type="SUPFAM" id="SSF53756">
    <property type="entry name" value="UDP-Glycosyltransferase/glycogen phosphorylase"/>
    <property type="match status" value="1"/>
</dbReference>
<dbReference type="InterPro" id="IPR050194">
    <property type="entry name" value="Glycosyltransferase_grp1"/>
</dbReference>
<dbReference type="Gene3D" id="3.40.50.2000">
    <property type="entry name" value="Glycogen Phosphorylase B"/>
    <property type="match status" value="2"/>
</dbReference>